<evidence type="ECO:0000256" key="1">
    <source>
        <dbReference type="SAM" id="MobiDB-lite"/>
    </source>
</evidence>
<feature type="chain" id="PRO_5015924927" evidence="2">
    <location>
        <begin position="28"/>
        <end position="180"/>
    </location>
</feature>
<evidence type="ECO:0000256" key="2">
    <source>
        <dbReference type="SAM" id="SignalP"/>
    </source>
</evidence>
<dbReference type="RefSeq" id="WP_290598561.1">
    <property type="nucleotide sequence ID" value="NZ_CAKZIO010000008.1"/>
</dbReference>
<proteinExistence type="predicted"/>
<comment type="caution">
    <text evidence="3">The sequence shown here is derived from an EMBL/GenBank/DDBJ whole genome shotgun (WGS) entry which is preliminary data.</text>
</comment>
<dbReference type="EMBL" id="QFOZ01000004">
    <property type="protein sequence ID" value="PZP89033.1"/>
    <property type="molecule type" value="Genomic_DNA"/>
</dbReference>
<keyword evidence="2" id="KW-0732">Signal</keyword>
<feature type="compositionally biased region" description="Basic and acidic residues" evidence="1">
    <location>
        <begin position="68"/>
        <end position="77"/>
    </location>
</feature>
<name>A0A2W5ID72_9ACTN</name>
<gene>
    <name evidence="3" type="ORF">DI579_03785</name>
</gene>
<feature type="region of interest" description="Disordered" evidence="1">
    <location>
        <begin position="28"/>
        <end position="78"/>
    </location>
</feature>
<reference evidence="3 4" key="1">
    <citation type="submission" date="2017-08" db="EMBL/GenBank/DDBJ databases">
        <title>Infants hospitalized years apart are colonized by the same room-sourced microbial strains.</title>
        <authorList>
            <person name="Brooks B."/>
            <person name="Olm M.R."/>
            <person name="Firek B.A."/>
            <person name="Baker R."/>
            <person name="Thomas B.C."/>
            <person name="Morowitz M.J."/>
            <person name="Banfield J.F."/>
        </authorList>
    </citation>
    <scope>NUCLEOTIDE SEQUENCE [LARGE SCALE GENOMIC DNA]</scope>
    <source>
        <strain evidence="3">S2_006_000_R1_57</strain>
    </source>
</reference>
<dbReference type="AlphaFoldDB" id="A0A2W5ID72"/>
<evidence type="ECO:0000313" key="4">
    <source>
        <dbReference type="Proteomes" id="UP000248606"/>
    </source>
</evidence>
<feature type="compositionally biased region" description="Polar residues" evidence="1">
    <location>
        <begin position="53"/>
        <end position="67"/>
    </location>
</feature>
<organism evidence="3 4">
    <name type="scientific">Lawsonella clevelandensis</name>
    <dbReference type="NCBI Taxonomy" id="1528099"/>
    <lineage>
        <taxon>Bacteria</taxon>
        <taxon>Bacillati</taxon>
        <taxon>Actinomycetota</taxon>
        <taxon>Actinomycetes</taxon>
        <taxon>Mycobacteriales</taxon>
        <taxon>Lawsonellaceae</taxon>
        <taxon>Lawsonella</taxon>
    </lineage>
</organism>
<feature type="signal peptide" evidence="2">
    <location>
        <begin position="1"/>
        <end position="27"/>
    </location>
</feature>
<dbReference type="Proteomes" id="UP000248606">
    <property type="component" value="Unassembled WGS sequence"/>
</dbReference>
<accession>A0A2W5ID72</accession>
<sequence>MKNTTRILSAAASALLALASAGTIAHADTNSDTAPEGPLGPLSDRNPFAKDASQLSWGNKNIPTGSQIRHEMKDGKRPSCTVNLKDNKASAKCVNNTNTHYYAIITTTCPVKDQNGRTTYKPANSPFAIPAHRSGGATARCAAGTKANGINLIGPLTREEVELIQKSEDNQKEFTIKTFL</sequence>
<protein>
    <submittedName>
        <fullName evidence="3">Uncharacterized protein</fullName>
    </submittedName>
</protein>
<evidence type="ECO:0000313" key="3">
    <source>
        <dbReference type="EMBL" id="PZP89033.1"/>
    </source>
</evidence>